<protein>
    <recommendedName>
        <fullName evidence="2">non-specific serine/threonine protein kinase</fullName>
        <ecNumber evidence="2">2.7.11.1</ecNumber>
    </recommendedName>
</protein>
<dbReference type="EMBL" id="KI913971">
    <property type="protein sequence ID" value="ETV97827.1"/>
    <property type="molecule type" value="Genomic_DNA"/>
</dbReference>
<evidence type="ECO:0000256" key="7">
    <source>
        <dbReference type="ARBA" id="ARBA00022840"/>
    </source>
</evidence>
<dbReference type="SMART" id="SM00220">
    <property type="entry name" value="S_TKc"/>
    <property type="match status" value="1"/>
</dbReference>
<evidence type="ECO:0000259" key="12">
    <source>
        <dbReference type="PROSITE" id="PS50011"/>
    </source>
</evidence>
<comment type="similarity">
    <text evidence="1">Belongs to the protein kinase superfamily. STE Ser/Thr protein kinase family. STE20 subfamily.</text>
</comment>
<evidence type="ECO:0000256" key="4">
    <source>
        <dbReference type="ARBA" id="ARBA00022679"/>
    </source>
</evidence>
<evidence type="ECO:0000256" key="8">
    <source>
        <dbReference type="ARBA" id="ARBA00047899"/>
    </source>
</evidence>
<name>A0A024TWU8_9STRA</name>
<dbReference type="FunFam" id="1.10.510.10:FF:000499">
    <property type="entry name" value="Serine/threonine-protein kinase KIC1"/>
    <property type="match status" value="1"/>
</dbReference>
<dbReference type="InterPro" id="IPR050629">
    <property type="entry name" value="STE20/SPS1-PAK"/>
</dbReference>
<evidence type="ECO:0000256" key="5">
    <source>
        <dbReference type="ARBA" id="ARBA00022741"/>
    </source>
</evidence>
<proteinExistence type="inferred from homology"/>
<gene>
    <name evidence="13" type="ORF">H310_09173</name>
</gene>
<keyword evidence="5 10" id="KW-0547">Nucleotide-binding</keyword>
<sequence length="432" mass="47679">MHSTTTPLMESSFDILTKVGDGAFGEVFKGIDRRTNEICAIKIVDLDAAEDEIDDIQKEIAVLSQCSCAQLTKYMGSFIIGTKLWIIMEYLAGGSVLDLMAPGPLNEVYIAIILHELLKGLAYLHSEKKIHRDVKAANILLASDGRVKLADFGVTGQLTDTMTKRNTVVGTPFWMAPEVIQQNNYDFKADIWSVGITAIEMALGSPPHASLHPMKVLFVIPKNPPPKLEGDFSDKFKDFVACCLIKDATARPTALELLQHPFINSKSDKDISYLTELIERAQIQNGDAPVEANCSSTKVKMISSSSTQEMDDANSDWDFGATVRMNKDMVSPEKSTARSVFEDEAKFSPPPPSEALTADFGESLFEDVLKPAVFDTVQEADDGETQDQLLELLHTLESLSFDQPHVLAKVLQRINGALITHPDTRLQQLHHE</sequence>
<dbReference type="InterPro" id="IPR000719">
    <property type="entry name" value="Prot_kinase_dom"/>
</dbReference>
<dbReference type="EC" id="2.7.11.1" evidence="2"/>
<evidence type="ECO:0000256" key="11">
    <source>
        <dbReference type="SAM" id="Coils"/>
    </source>
</evidence>
<dbReference type="InterPro" id="IPR017441">
    <property type="entry name" value="Protein_kinase_ATP_BS"/>
</dbReference>
<dbReference type="CDD" id="cd06609">
    <property type="entry name" value="STKc_MST3_like"/>
    <property type="match status" value="1"/>
</dbReference>
<evidence type="ECO:0000313" key="13">
    <source>
        <dbReference type="EMBL" id="ETV97827.1"/>
    </source>
</evidence>
<feature type="coiled-coil region" evidence="11">
    <location>
        <begin position="39"/>
        <end position="66"/>
    </location>
</feature>
<dbReference type="eggNOG" id="KOG0201">
    <property type="taxonomic scope" value="Eukaryota"/>
</dbReference>
<dbReference type="GO" id="GO:0005524">
    <property type="term" value="F:ATP binding"/>
    <property type="evidence" value="ECO:0007669"/>
    <property type="project" value="UniProtKB-UniRule"/>
</dbReference>
<evidence type="ECO:0000256" key="10">
    <source>
        <dbReference type="PROSITE-ProRule" id="PRU10141"/>
    </source>
</evidence>
<dbReference type="GO" id="GO:0004674">
    <property type="term" value="F:protein serine/threonine kinase activity"/>
    <property type="evidence" value="ECO:0007669"/>
    <property type="project" value="UniProtKB-KW"/>
</dbReference>
<accession>A0A024TWU8</accession>
<dbReference type="VEuPathDB" id="FungiDB:H310_09173"/>
<feature type="domain" description="Protein kinase" evidence="12">
    <location>
        <begin position="13"/>
        <end position="263"/>
    </location>
</feature>
<dbReference type="SUPFAM" id="SSF56112">
    <property type="entry name" value="Protein kinase-like (PK-like)"/>
    <property type="match status" value="1"/>
</dbReference>
<dbReference type="GeneID" id="20086223"/>
<keyword evidence="4" id="KW-0808">Transferase</keyword>
<dbReference type="Pfam" id="PF00069">
    <property type="entry name" value="Pkinase"/>
    <property type="match status" value="1"/>
</dbReference>
<dbReference type="STRING" id="157072.A0A024TWU8"/>
<evidence type="ECO:0000256" key="6">
    <source>
        <dbReference type="ARBA" id="ARBA00022777"/>
    </source>
</evidence>
<keyword evidence="7 10" id="KW-0067">ATP-binding</keyword>
<feature type="binding site" evidence="10">
    <location>
        <position position="42"/>
    </location>
    <ligand>
        <name>ATP</name>
        <dbReference type="ChEBI" id="CHEBI:30616"/>
    </ligand>
</feature>
<evidence type="ECO:0000256" key="2">
    <source>
        <dbReference type="ARBA" id="ARBA00012513"/>
    </source>
</evidence>
<evidence type="ECO:0000256" key="3">
    <source>
        <dbReference type="ARBA" id="ARBA00022527"/>
    </source>
</evidence>
<keyword evidence="6 13" id="KW-0418">Kinase</keyword>
<dbReference type="PROSITE" id="PS00107">
    <property type="entry name" value="PROTEIN_KINASE_ATP"/>
    <property type="match status" value="1"/>
</dbReference>
<dbReference type="InterPro" id="IPR011009">
    <property type="entry name" value="Kinase-like_dom_sf"/>
</dbReference>
<reference evidence="13" key="1">
    <citation type="submission" date="2013-12" db="EMBL/GenBank/DDBJ databases">
        <title>The Genome Sequence of Aphanomyces invadans NJM9701.</title>
        <authorList>
            <consortium name="The Broad Institute Genomics Platform"/>
            <person name="Russ C."/>
            <person name="Tyler B."/>
            <person name="van West P."/>
            <person name="Dieguez-Uribeondo J."/>
            <person name="Young S.K."/>
            <person name="Zeng Q."/>
            <person name="Gargeya S."/>
            <person name="Fitzgerald M."/>
            <person name="Abouelleil A."/>
            <person name="Alvarado L."/>
            <person name="Chapman S.B."/>
            <person name="Gainer-Dewar J."/>
            <person name="Goldberg J."/>
            <person name="Griggs A."/>
            <person name="Gujja S."/>
            <person name="Hansen M."/>
            <person name="Howarth C."/>
            <person name="Imamovic A."/>
            <person name="Ireland A."/>
            <person name="Larimer J."/>
            <person name="McCowan C."/>
            <person name="Murphy C."/>
            <person name="Pearson M."/>
            <person name="Poon T.W."/>
            <person name="Priest M."/>
            <person name="Roberts A."/>
            <person name="Saif S."/>
            <person name="Shea T."/>
            <person name="Sykes S."/>
            <person name="Wortman J."/>
            <person name="Nusbaum C."/>
            <person name="Birren B."/>
        </authorList>
    </citation>
    <scope>NUCLEOTIDE SEQUENCE [LARGE SCALE GENOMIC DNA]</scope>
    <source>
        <strain evidence="13">NJM9701</strain>
    </source>
</reference>
<comment type="catalytic activity">
    <reaction evidence="8">
        <text>L-threonyl-[protein] + ATP = O-phospho-L-threonyl-[protein] + ADP + H(+)</text>
        <dbReference type="Rhea" id="RHEA:46608"/>
        <dbReference type="Rhea" id="RHEA-COMP:11060"/>
        <dbReference type="Rhea" id="RHEA-COMP:11605"/>
        <dbReference type="ChEBI" id="CHEBI:15378"/>
        <dbReference type="ChEBI" id="CHEBI:30013"/>
        <dbReference type="ChEBI" id="CHEBI:30616"/>
        <dbReference type="ChEBI" id="CHEBI:61977"/>
        <dbReference type="ChEBI" id="CHEBI:456216"/>
        <dbReference type="EC" id="2.7.11.1"/>
    </reaction>
</comment>
<dbReference type="Gene3D" id="3.30.200.20">
    <property type="entry name" value="Phosphorylase Kinase, domain 1"/>
    <property type="match status" value="1"/>
</dbReference>
<dbReference type="OrthoDB" id="8693905at2759"/>
<dbReference type="PANTHER" id="PTHR48012">
    <property type="entry name" value="STERILE20-LIKE KINASE, ISOFORM B-RELATED"/>
    <property type="match status" value="1"/>
</dbReference>
<comment type="catalytic activity">
    <reaction evidence="9">
        <text>L-seryl-[protein] + ATP = O-phospho-L-seryl-[protein] + ADP + H(+)</text>
        <dbReference type="Rhea" id="RHEA:17989"/>
        <dbReference type="Rhea" id="RHEA-COMP:9863"/>
        <dbReference type="Rhea" id="RHEA-COMP:11604"/>
        <dbReference type="ChEBI" id="CHEBI:15378"/>
        <dbReference type="ChEBI" id="CHEBI:29999"/>
        <dbReference type="ChEBI" id="CHEBI:30616"/>
        <dbReference type="ChEBI" id="CHEBI:83421"/>
        <dbReference type="ChEBI" id="CHEBI:456216"/>
        <dbReference type="EC" id="2.7.11.1"/>
    </reaction>
</comment>
<dbReference type="Gene3D" id="1.10.510.10">
    <property type="entry name" value="Transferase(Phosphotransferase) domain 1"/>
    <property type="match status" value="1"/>
</dbReference>
<dbReference type="RefSeq" id="XP_008873388.1">
    <property type="nucleotide sequence ID" value="XM_008875166.1"/>
</dbReference>
<dbReference type="PROSITE" id="PS50011">
    <property type="entry name" value="PROTEIN_KINASE_DOM"/>
    <property type="match status" value="1"/>
</dbReference>
<dbReference type="GO" id="GO:0005737">
    <property type="term" value="C:cytoplasm"/>
    <property type="evidence" value="ECO:0007669"/>
    <property type="project" value="TreeGrafter"/>
</dbReference>
<organism evidence="13">
    <name type="scientific">Aphanomyces invadans</name>
    <dbReference type="NCBI Taxonomy" id="157072"/>
    <lineage>
        <taxon>Eukaryota</taxon>
        <taxon>Sar</taxon>
        <taxon>Stramenopiles</taxon>
        <taxon>Oomycota</taxon>
        <taxon>Saprolegniomycetes</taxon>
        <taxon>Saprolegniales</taxon>
        <taxon>Verrucalvaceae</taxon>
        <taxon>Aphanomyces</taxon>
    </lineage>
</organism>
<keyword evidence="3" id="KW-0723">Serine/threonine-protein kinase</keyword>
<evidence type="ECO:0000256" key="1">
    <source>
        <dbReference type="ARBA" id="ARBA00008874"/>
    </source>
</evidence>
<evidence type="ECO:0000256" key="9">
    <source>
        <dbReference type="ARBA" id="ARBA00048679"/>
    </source>
</evidence>
<keyword evidence="11" id="KW-0175">Coiled coil</keyword>
<dbReference type="PANTHER" id="PTHR48012:SF10">
    <property type="entry name" value="FI20177P1"/>
    <property type="match status" value="1"/>
</dbReference>
<dbReference type="AlphaFoldDB" id="A0A024TWU8"/>